<feature type="transmembrane region" description="Helical" evidence="1">
    <location>
        <begin position="40"/>
        <end position="57"/>
    </location>
</feature>
<keyword evidence="1" id="KW-0472">Membrane</keyword>
<comment type="caution">
    <text evidence="2">The sequence shown here is derived from an EMBL/GenBank/DDBJ whole genome shotgun (WGS) entry which is preliminary data.</text>
</comment>
<dbReference type="AlphaFoldDB" id="A0A9K3IU67"/>
<proteinExistence type="predicted"/>
<keyword evidence="1" id="KW-1133">Transmembrane helix</keyword>
<keyword evidence="3" id="KW-1185">Reference proteome</keyword>
<evidence type="ECO:0000313" key="3">
    <source>
        <dbReference type="Proteomes" id="UP000215914"/>
    </source>
</evidence>
<evidence type="ECO:0000256" key="1">
    <source>
        <dbReference type="SAM" id="Phobius"/>
    </source>
</evidence>
<evidence type="ECO:0000313" key="2">
    <source>
        <dbReference type="EMBL" id="KAF5803098.1"/>
    </source>
</evidence>
<name>A0A9K3IU67_HELAN</name>
<sequence>MCLAHEGSFVILPPMGYFVINYYLRTICKTLKNKKRNKKLSLLSLFPLSSLLLQIFTSPPSIVCKTKINKLDSCGQTNEIEKNKNFHCYKNKFKFYNHNFFFFLHIISNQNCSSGPVHPPPSTA</sequence>
<organism evidence="2 3">
    <name type="scientific">Helianthus annuus</name>
    <name type="common">Common sunflower</name>
    <dbReference type="NCBI Taxonomy" id="4232"/>
    <lineage>
        <taxon>Eukaryota</taxon>
        <taxon>Viridiplantae</taxon>
        <taxon>Streptophyta</taxon>
        <taxon>Embryophyta</taxon>
        <taxon>Tracheophyta</taxon>
        <taxon>Spermatophyta</taxon>
        <taxon>Magnoliopsida</taxon>
        <taxon>eudicotyledons</taxon>
        <taxon>Gunneridae</taxon>
        <taxon>Pentapetalae</taxon>
        <taxon>asterids</taxon>
        <taxon>campanulids</taxon>
        <taxon>Asterales</taxon>
        <taxon>Asteraceae</taxon>
        <taxon>Asteroideae</taxon>
        <taxon>Heliantheae alliance</taxon>
        <taxon>Heliantheae</taxon>
        <taxon>Helianthus</taxon>
    </lineage>
</organism>
<protein>
    <submittedName>
        <fullName evidence="2">Uncharacterized protein</fullName>
    </submittedName>
</protein>
<dbReference type="Gramene" id="mRNA:HanXRQr2_Chr06g0267331">
    <property type="protein sequence ID" value="CDS:HanXRQr2_Chr06g0267331.1"/>
    <property type="gene ID" value="HanXRQr2_Chr06g0267331"/>
</dbReference>
<gene>
    <name evidence="2" type="ORF">HanXRQr2_Chr06g0267331</name>
</gene>
<dbReference type="Proteomes" id="UP000215914">
    <property type="component" value="Unassembled WGS sequence"/>
</dbReference>
<keyword evidence="1" id="KW-0812">Transmembrane</keyword>
<reference evidence="2" key="2">
    <citation type="submission" date="2020-06" db="EMBL/GenBank/DDBJ databases">
        <title>Helianthus annuus Genome sequencing and assembly Release 2.</title>
        <authorList>
            <person name="Gouzy J."/>
            <person name="Langlade N."/>
            <person name="Munos S."/>
        </authorList>
    </citation>
    <scope>NUCLEOTIDE SEQUENCE</scope>
    <source>
        <tissue evidence="2">Leaves</tissue>
    </source>
</reference>
<reference evidence="2" key="1">
    <citation type="journal article" date="2017" name="Nature">
        <title>The sunflower genome provides insights into oil metabolism, flowering and Asterid evolution.</title>
        <authorList>
            <person name="Badouin H."/>
            <person name="Gouzy J."/>
            <person name="Grassa C.J."/>
            <person name="Murat F."/>
            <person name="Staton S.E."/>
            <person name="Cottret L."/>
            <person name="Lelandais-Briere C."/>
            <person name="Owens G.L."/>
            <person name="Carrere S."/>
            <person name="Mayjonade B."/>
            <person name="Legrand L."/>
            <person name="Gill N."/>
            <person name="Kane N.C."/>
            <person name="Bowers J.E."/>
            <person name="Hubner S."/>
            <person name="Bellec A."/>
            <person name="Berard A."/>
            <person name="Berges H."/>
            <person name="Blanchet N."/>
            <person name="Boniface M.C."/>
            <person name="Brunel D."/>
            <person name="Catrice O."/>
            <person name="Chaidir N."/>
            <person name="Claudel C."/>
            <person name="Donnadieu C."/>
            <person name="Faraut T."/>
            <person name="Fievet G."/>
            <person name="Helmstetter N."/>
            <person name="King M."/>
            <person name="Knapp S.J."/>
            <person name="Lai Z."/>
            <person name="Le Paslier M.C."/>
            <person name="Lippi Y."/>
            <person name="Lorenzon L."/>
            <person name="Mandel J.R."/>
            <person name="Marage G."/>
            <person name="Marchand G."/>
            <person name="Marquand E."/>
            <person name="Bret-Mestries E."/>
            <person name="Morien E."/>
            <person name="Nambeesan S."/>
            <person name="Nguyen T."/>
            <person name="Pegot-Espagnet P."/>
            <person name="Pouilly N."/>
            <person name="Raftis F."/>
            <person name="Sallet E."/>
            <person name="Schiex T."/>
            <person name="Thomas J."/>
            <person name="Vandecasteele C."/>
            <person name="Vares D."/>
            <person name="Vear F."/>
            <person name="Vautrin S."/>
            <person name="Crespi M."/>
            <person name="Mangin B."/>
            <person name="Burke J.M."/>
            <person name="Salse J."/>
            <person name="Munos S."/>
            <person name="Vincourt P."/>
            <person name="Rieseberg L.H."/>
            <person name="Langlade N.B."/>
        </authorList>
    </citation>
    <scope>NUCLEOTIDE SEQUENCE</scope>
    <source>
        <tissue evidence="2">Leaves</tissue>
    </source>
</reference>
<dbReference type="EMBL" id="MNCJ02000321">
    <property type="protein sequence ID" value="KAF5803098.1"/>
    <property type="molecule type" value="Genomic_DNA"/>
</dbReference>
<accession>A0A9K3IU67</accession>